<keyword evidence="1" id="KW-0678">Repressor</keyword>
<keyword evidence="3" id="KW-0238">DNA-binding</keyword>
<evidence type="ECO:0000256" key="3">
    <source>
        <dbReference type="ARBA" id="ARBA00023125"/>
    </source>
</evidence>
<dbReference type="Proteomes" id="UP000185151">
    <property type="component" value="Unassembled WGS sequence"/>
</dbReference>
<dbReference type="EMBL" id="FSRU01000001">
    <property type="protein sequence ID" value="SIO40069.1"/>
    <property type="molecule type" value="Genomic_DNA"/>
</dbReference>
<dbReference type="PROSITE" id="PS01124">
    <property type="entry name" value="HTH_ARAC_FAMILY_2"/>
    <property type="match status" value="1"/>
</dbReference>
<dbReference type="Gene3D" id="2.60.120.10">
    <property type="entry name" value="Jelly Rolls"/>
    <property type="match status" value="1"/>
</dbReference>
<dbReference type="InterPro" id="IPR003313">
    <property type="entry name" value="AraC-bd"/>
</dbReference>
<dbReference type="PANTHER" id="PTHR11019">
    <property type="entry name" value="HTH-TYPE TRANSCRIPTIONAL REGULATOR NIMR"/>
    <property type="match status" value="1"/>
</dbReference>
<keyword evidence="4" id="KW-0010">Activator</keyword>
<feature type="domain" description="HTH araC/xylS-type" evidence="6">
    <location>
        <begin position="159"/>
        <end position="259"/>
    </location>
</feature>
<dbReference type="InterPro" id="IPR009057">
    <property type="entry name" value="Homeodomain-like_sf"/>
</dbReference>
<gene>
    <name evidence="7" type="ORF">SAMN05444165_2855</name>
</gene>
<dbReference type="Gene3D" id="1.10.10.60">
    <property type="entry name" value="Homeodomain-like"/>
    <property type="match status" value="2"/>
</dbReference>
<dbReference type="InterPro" id="IPR018060">
    <property type="entry name" value="HTH_AraC"/>
</dbReference>
<dbReference type="InterPro" id="IPR020449">
    <property type="entry name" value="Tscrpt_reg_AraC-type_HTH"/>
</dbReference>
<dbReference type="InterPro" id="IPR014710">
    <property type="entry name" value="RmlC-like_jellyroll"/>
</dbReference>
<evidence type="ECO:0000256" key="2">
    <source>
        <dbReference type="ARBA" id="ARBA00023015"/>
    </source>
</evidence>
<organism evidence="7 8">
    <name type="scientific">Paraburkholderia phenazinium</name>
    <dbReference type="NCBI Taxonomy" id="60549"/>
    <lineage>
        <taxon>Bacteria</taxon>
        <taxon>Pseudomonadati</taxon>
        <taxon>Pseudomonadota</taxon>
        <taxon>Betaproteobacteria</taxon>
        <taxon>Burkholderiales</taxon>
        <taxon>Burkholderiaceae</taxon>
        <taxon>Paraburkholderia</taxon>
    </lineage>
</organism>
<keyword evidence="2" id="KW-0805">Transcription regulation</keyword>
<evidence type="ECO:0000256" key="1">
    <source>
        <dbReference type="ARBA" id="ARBA00022491"/>
    </source>
</evidence>
<sequence length="259" mass="29422">MDQAWRLTPDIRYPRQSRDIIASCYDYRDGDRQAWHSHEQAQFVYTVRGVLRVVTQTGMWTLGPRRGLWIPPRIGHELWATGEVLMHSVYFEPEASPWPAAGCRVLSISPLLRELVAAMIEDKKDDPDRRAALITPLLLKEMLDAPEATEGGLPLPNDRRLRQICERLLNEPDNCDSLGTWGERAGASERTLARLFRDETGLTFGQWRQQLRLVEAVSLIAQGVAVGTIATKLGYTNSSAFITMFKRTMGETPQRYLKL</sequence>
<proteinExistence type="predicted"/>
<evidence type="ECO:0000256" key="5">
    <source>
        <dbReference type="ARBA" id="ARBA00023163"/>
    </source>
</evidence>
<dbReference type="PRINTS" id="PR00032">
    <property type="entry name" value="HTHARAC"/>
</dbReference>
<dbReference type="Pfam" id="PF02311">
    <property type="entry name" value="AraC_binding"/>
    <property type="match status" value="1"/>
</dbReference>
<dbReference type="InterPro" id="IPR011051">
    <property type="entry name" value="RmlC_Cupin_sf"/>
</dbReference>
<dbReference type="GO" id="GO:0003700">
    <property type="term" value="F:DNA-binding transcription factor activity"/>
    <property type="evidence" value="ECO:0007669"/>
    <property type="project" value="InterPro"/>
</dbReference>
<dbReference type="AlphaFoldDB" id="A0A1N6J7D5"/>
<keyword evidence="8" id="KW-1185">Reference proteome</keyword>
<dbReference type="Pfam" id="PF12833">
    <property type="entry name" value="HTH_18"/>
    <property type="match status" value="1"/>
</dbReference>
<name>A0A1N6J7D5_9BURK</name>
<protein>
    <submittedName>
        <fullName evidence="7">Transcriptional regulator, AraC family</fullName>
    </submittedName>
</protein>
<dbReference type="CDD" id="cd06124">
    <property type="entry name" value="cupin_NimR-like_N"/>
    <property type="match status" value="1"/>
</dbReference>
<evidence type="ECO:0000313" key="8">
    <source>
        <dbReference type="Proteomes" id="UP000185151"/>
    </source>
</evidence>
<dbReference type="PROSITE" id="PS00041">
    <property type="entry name" value="HTH_ARAC_FAMILY_1"/>
    <property type="match status" value="1"/>
</dbReference>
<dbReference type="PANTHER" id="PTHR11019:SF159">
    <property type="entry name" value="TRANSCRIPTIONAL REGULATOR-RELATED"/>
    <property type="match status" value="1"/>
</dbReference>
<dbReference type="GO" id="GO:0043565">
    <property type="term" value="F:sequence-specific DNA binding"/>
    <property type="evidence" value="ECO:0007669"/>
    <property type="project" value="InterPro"/>
</dbReference>
<evidence type="ECO:0000259" key="6">
    <source>
        <dbReference type="PROSITE" id="PS01124"/>
    </source>
</evidence>
<dbReference type="InterPro" id="IPR018062">
    <property type="entry name" value="HTH_AraC-typ_CS"/>
</dbReference>
<evidence type="ECO:0000313" key="7">
    <source>
        <dbReference type="EMBL" id="SIO40069.1"/>
    </source>
</evidence>
<dbReference type="SMART" id="SM00342">
    <property type="entry name" value="HTH_ARAC"/>
    <property type="match status" value="1"/>
</dbReference>
<dbReference type="SUPFAM" id="SSF51182">
    <property type="entry name" value="RmlC-like cupins"/>
    <property type="match status" value="1"/>
</dbReference>
<keyword evidence="5" id="KW-0804">Transcription</keyword>
<dbReference type="RefSeq" id="WP_083640475.1">
    <property type="nucleotide sequence ID" value="NZ_FSRU01000001.1"/>
</dbReference>
<evidence type="ECO:0000256" key="4">
    <source>
        <dbReference type="ARBA" id="ARBA00023159"/>
    </source>
</evidence>
<reference evidence="7 8" key="1">
    <citation type="submission" date="2016-11" db="EMBL/GenBank/DDBJ databases">
        <authorList>
            <person name="Jaros S."/>
            <person name="Januszkiewicz K."/>
            <person name="Wedrychowicz H."/>
        </authorList>
    </citation>
    <scope>NUCLEOTIDE SEQUENCE [LARGE SCALE GENOMIC DNA]</scope>
    <source>
        <strain evidence="7 8">GAS95</strain>
    </source>
</reference>
<dbReference type="FunFam" id="1.10.10.60:FF:000132">
    <property type="entry name" value="AraC family transcriptional regulator"/>
    <property type="match status" value="1"/>
</dbReference>
<dbReference type="SUPFAM" id="SSF46689">
    <property type="entry name" value="Homeodomain-like"/>
    <property type="match status" value="2"/>
</dbReference>
<accession>A0A1N6J7D5</accession>